<keyword evidence="3" id="KW-1133">Transmembrane helix</keyword>
<dbReference type="GO" id="GO:0004175">
    <property type="term" value="F:endopeptidase activity"/>
    <property type="evidence" value="ECO:0000318"/>
    <property type="project" value="GO_Central"/>
</dbReference>
<dbReference type="eggNOG" id="ENOG502QT40">
    <property type="taxonomic scope" value="Eukaryota"/>
</dbReference>
<proteinExistence type="predicted"/>
<evidence type="ECO:0000256" key="3">
    <source>
        <dbReference type="SAM" id="Phobius"/>
    </source>
</evidence>
<sequence>RRDHGRRRRTRAKLLAYTSTHGTGNWTSIPQRAGREINDIAIAADGIKLEVHLIISDQIKIRCFCLSLLLPFRRCGVKGGSAAGDAAATPRPTSSLASSRSPPPPPAASTSPSSPSAFPDDEPDSGFSLDNPDLLRNRPVPDRLLVVSAGVAANLLFAFLIVYTQALTVGVPVHAQLPGILVSEVIPGSAAAGRPAASPNRQLLERGEGRWGERRKKMRRVNDKWGPCGPHHF</sequence>
<dbReference type="InterPro" id="IPR004387">
    <property type="entry name" value="Pept_M50_Zn"/>
</dbReference>
<accession>A0A0P0WLR2</accession>
<evidence type="ECO:0000256" key="2">
    <source>
        <dbReference type="SAM" id="MobiDB-lite"/>
    </source>
</evidence>
<dbReference type="GO" id="GO:0004222">
    <property type="term" value="F:metalloendopeptidase activity"/>
    <property type="evidence" value="ECO:0007669"/>
    <property type="project" value="InterPro"/>
</dbReference>
<dbReference type="GO" id="GO:0016020">
    <property type="term" value="C:membrane"/>
    <property type="evidence" value="ECO:0007669"/>
    <property type="project" value="InterPro"/>
</dbReference>
<feature type="compositionally biased region" description="Low complexity" evidence="2">
    <location>
        <begin position="86"/>
        <end position="100"/>
    </location>
</feature>
<evidence type="ECO:0000313" key="4">
    <source>
        <dbReference type="EMBL" id="BAS93822.1"/>
    </source>
</evidence>
<feature type="transmembrane region" description="Helical" evidence="3">
    <location>
        <begin position="144"/>
        <end position="163"/>
    </location>
</feature>
<dbReference type="EMBL" id="AP014961">
    <property type="protein sequence ID" value="BAS93822.1"/>
    <property type="molecule type" value="Genomic_DNA"/>
</dbReference>
<dbReference type="PaxDb" id="39947-A0A0P0WLR2"/>
<keyword evidence="3" id="KW-0812">Transmembrane</keyword>
<comment type="cofactor">
    <cofactor evidence="1">
        <name>Zn(2+)</name>
        <dbReference type="ChEBI" id="CHEBI:29105"/>
    </cofactor>
</comment>
<keyword evidence="5" id="KW-1185">Reference proteome</keyword>
<reference evidence="5" key="1">
    <citation type="journal article" date="2005" name="Nature">
        <title>The map-based sequence of the rice genome.</title>
        <authorList>
            <consortium name="International rice genome sequencing project (IRGSP)"/>
            <person name="Matsumoto T."/>
            <person name="Wu J."/>
            <person name="Kanamori H."/>
            <person name="Katayose Y."/>
            <person name="Fujisawa M."/>
            <person name="Namiki N."/>
            <person name="Mizuno H."/>
            <person name="Yamamoto K."/>
            <person name="Antonio B.A."/>
            <person name="Baba T."/>
            <person name="Sakata K."/>
            <person name="Nagamura Y."/>
            <person name="Aoki H."/>
            <person name="Arikawa K."/>
            <person name="Arita K."/>
            <person name="Bito T."/>
            <person name="Chiden Y."/>
            <person name="Fujitsuka N."/>
            <person name="Fukunaka R."/>
            <person name="Hamada M."/>
            <person name="Harada C."/>
            <person name="Hayashi A."/>
            <person name="Hijishita S."/>
            <person name="Honda M."/>
            <person name="Hosokawa S."/>
            <person name="Ichikawa Y."/>
            <person name="Idonuma A."/>
            <person name="Iijima M."/>
            <person name="Ikeda M."/>
            <person name="Ikeno M."/>
            <person name="Ito K."/>
            <person name="Ito S."/>
            <person name="Ito T."/>
            <person name="Ito Y."/>
            <person name="Ito Y."/>
            <person name="Iwabuchi A."/>
            <person name="Kamiya K."/>
            <person name="Karasawa W."/>
            <person name="Kurita K."/>
            <person name="Katagiri S."/>
            <person name="Kikuta A."/>
            <person name="Kobayashi H."/>
            <person name="Kobayashi N."/>
            <person name="Machita K."/>
            <person name="Maehara T."/>
            <person name="Masukawa M."/>
            <person name="Mizubayashi T."/>
            <person name="Mukai Y."/>
            <person name="Nagasaki H."/>
            <person name="Nagata Y."/>
            <person name="Naito S."/>
            <person name="Nakashima M."/>
            <person name="Nakama Y."/>
            <person name="Nakamichi Y."/>
            <person name="Nakamura M."/>
            <person name="Meguro A."/>
            <person name="Negishi M."/>
            <person name="Ohta I."/>
            <person name="Ohta T."/>
            <person name="Okamoto M."/>
            <person name="Ono N."/>
            <person name="Saji S."/>
            <person name="Sakaguchi M."/>
            <person name="Sakai K."/>
            <person name="Shibata M."/>
            <person name="Shimokawa T."/>
            <person name="Song J."/>
            <person name="Takazaki Y."/>
            <person name="Terasawa K."/>
            <person name="Tsugane M."/>
            <person name="Tsuji K."/>
            <person name="Ueda S."/>
            <person name="Waki K."/>
            <person name="Yamagata H."/>
            <person name="Yamamoto M."/>
            <person name="Yamamoto S."/>
            <person name="Yamane H."/>
            <person name="Yoshiki S."/>
            <person name="Yoshihara R."/>
            <person name="Yukawa K."/>
            <person name="Zhong H."/>
            <person name="Yano M."/>
            <person name="Yuan Q."/>
            <person name="Ouyang S."/>
            <person name="Liu J."/>
            <person name="Jones K.M."/>
            <person name="Gansberger K."/>
            <person name="Moffat K."/>
            <person name="Hill J."/>
            <person name="Bera J."/>
            <person name="Fadrosh D."/>
            <person name="Jin S."/>
            <person name="Johri S."/>
            <person name="Kim M."/>
            <person name="Overton L."/>
            <person name="Reardon M."/>
            <person name="Tsitrin T."/>
            <person name="Vuong H."/>
            <person name="Weaver B."/>
            <person name="Ciecko A."/>
            <person name="Tallon L."/>
            <person name="Jackson J."/>
            <person name="Pai G."/>
            <person name="Aken S.V."/>
            <person name="Utterback T."/>
            <person name="Reidmuller S."/>
            <person name="Feldblyum T."/>
            <person name="Hsiao J."/>
            <person name="Zismann V."/>
            <person name="Iobst S."/>
            <person name="de Vazeille A.R."/>
            <person name="Buell C.R."/>
            <person name="Ying K."/>
            <person name="Li Y."/>
            <person name="Lu T."/>
            <person name="Huang Y."/>
            <person name="Zhao Q."/>
            <person name="Feng Q."/>
            <person name="Zhang L."/>
            <person name="Zhu J."/>
            <person name="Weng Q."/>
            <person name="Mu J."/>
            <person name="Lu Y."/>
            <person name="Fan D."/>
            <person name="Liu Y."/>
            <person name="Guan J."/>
            <person name="Zhang Y."/>
            <person name="Yu S."/>
            <person name="Liu X."/>
            <person name="Zhang Y."/>
            <person name="Hong G."/>
            <person name="Han B."/>
            <person name="Choisne N."/>
            <person name="Demange N."/>
            <person name="Orjeda G."/>
            <person name="Samain S."/>
            <person name="Cattolico L."/>
            <person name="Pelletier E."/>
            <person name="Couloux A."/>
            <person name="Segurens B."/>
            <person name="Wincker P."/>
            <person name="D'Hont A."/>
            <person name="Scarpelli C."/>
            <person name="Weissenbach J."/>
            <person name="Salanoubat M."/>
            <person name="Quetier F."/>
            <person name="Yu Y."/>
            <person name="Kim H.R."/>
            <person name="Rambo T."/>
            <person name="Currie J."/>
            <person name="Collura K."/>
            <person name="Luo M."/>
            <person name="Yang T."/>
            <person name="Ammiraju J.S.S."/>
            <person name="Engler F."/>
            <person name="Soderlund C."/>
            <person name="Wing R.A."/>
            <person name="Palmer L.E."/>
            <person name="de la Bastide M."/>
            <person name="Spiegel L."/>
            <person name="Nascimento L."/>
            <person name="Zutavern T."/>
            <person name="O'Shaughnessy A."/>
            <person name="Dike S."/>
            <person name="Dedhia N."/>
            <person name="Preston R."/>
            <person name="Balija V."/>
            <person name="McCombie W.R."/>
            <person name="Chow T."/>
            <person name="Chen H."/>
            <person name="Chung M."/>
            <person name="Chen C."/>
            <person name="Shaw J."/>
            <person name="Wu H."/>
            <person name="Hsiao K."/>
            <person name="Chao Y."/>
            <person name="Chu M."/>
            <person name="Cheng C."/>
            <person name="Hour A."/>
            <person name="Lee P."/>
            <person name="Lin S."/>
            <person name="Lin Y."/>
            <person name="Liou J."/>
            <person name="Liu S."/>
            <person name="Hsing Y."/>
            <person name="Raghuvanshi S."/>
            <person name="Mohanty A."/>
            <person name="Bharti A.K."/>
            <person name="Gaur A."/>
            <person name="Gupta V."/>
            <person name="Kumar D."/>
            <person name="Ravi V."/>
            <person name="Vij S."/>
            <person name="Kapur A."/>
            <person name="Khurana P."/>
            <person name="Khurana P."/>
            <person name="Khurana J.P."/>
            <person name="Tyagi A.K."/>
            <person name="Gaikwad K."/>
            <person name="Singh A."/>
            <person name="Dalal V."/>
            <person name="Srivastava S."/>
            <person name="Dixit A."/>
            <person name="Pal A.K."/>
            <person name="Ghazi I.A."/>
            <person name="Yadav M."/>
            <person name="Pandit A."/>
            <person name="Bhargava A."/>
            <person name="Sureshbabu K."/>
            <person name="Batra K."/>
            <person name="Sharma T.R."/>
            <person name="Mohapatra T."/>
            <person name="Singh N.K."/>
            <person name="Messing J."/>
            <person name="Nelson A.B."/>
            <person name="Fuks G."/>
            <person name="Kavchok S."/>
            <person name="Keizer G."/>
            <person name="Linton E."/>
            <person name="Llaca V."/>
            <person name="Song R."/>
            <person name="Tanyolac B."/>
            <person name="Young S."/>
            <person name="Ho-Il K."/>
            <person name="Hahn J.H."/>
            <person name="Sangsakoo G."/>
            <person name="Vanavichit A."/>
            <person name="de Mattos Luiz.A.T."/>
            <person name="Zimmer P.D."/>
            <person name="Malone G."/>
            <person name="Dellagostin O."/>
            <person name="de Oliveira A.C."/>
            <person name="Bevan M."/>
            <person name="Bancroft I."/>
            <person name="Minx P."/>
            <person name="Cordum H."/>
            <person name="Wilson R."/>
            <person name="Cheng Z."/>
            <person name="Jin W."/>
            <person name="Jiang J."/>
            <person name="Leong S.A."/>
            <person name="Iwama H."/>
            <person name="Gojobori T."/>
            <person name="Itoh T."/>
            <person name="Niimura Y."/>
            <person name="Fujii Y."/>
            <person name="Habara T."/>
            <person name="Sakai H."/>
            <person name="Sato Y."/>
            <person name="Wilson G."/>
            <person name="Kumar K."/>
            <person name="McCouch S."/>
            <person name="Juretic N."/>
            <person name="Hoen D."/>
            <person name="Wright S."/>
            <person name="Bruskiewich R."/>
            <person name="Bureau T."/>
            <person name="Miyao A."/>
            <person name="Hirochika H."/>
            <person name="Nishikawa T."/>
            <person name="Kadowaki K."/>
            <person name="Sugiura M."/>
            <person name="Burr B."/>
            <person name="Sasaki T."/>
        </authorList>
    </citation>
    <scope>NUCLEOTIDE SEQUENCE [LARGE SCALE GENOMIC DNA]</scope>
    <source>
        <strain evidence="5">cv. Nipponbare</strain>
    </source>
</reference>
<evidence type="ECO:0000256" key="1">
    <source>
        <dbReference type="ARBA" id="ARBA00001947"/>
    </source>
</evidence>
<dbReference type="PANTHER" id="PTHR42837:SF2">
    <property type="entry name" value="MEMBRANE METALLOPROTEASE ARASP2, CHLOROPLASTIC-RELATED"/>
    <property type="match status" value="1"/>
</dbReference>
<name>A0A0P0WLR2_ORYSJ</name>
<organism evidence="4 5">
    <name type="scientific">Oryza sativa subsp. japonica</name>
    <name type="common">Rice</name>
    <dbReference type="NCBI Taxonomy" id="39947"/>
    <lineage>
        <taxon>Eukaryota</taxon>
        <taxon>Viridiplantae</taxon>
        <taxon>Streptophyta</taxon>
        <taxon>Embryophyta</taxon>
        <taxon>Tracheophyta</taxon>
        <taxon>Spermatophyta</taxon>
        <taxon>Magnoliopsida</taxon>
        <taxon>Liliopsida</taxon>
        <taxon>Poales</taxon>
        <taxon>Poaceae</taxon>
        <taxon>BOP clade</taxon>
        <taxon>Oryzoideae</taxon>
        <taxon>Oryzeae</taxon>
        <taxon>Oryzinae</taxon>
        <taxon>Oryza</taxon>
        <taxon>Oryza sativa</taxon>
    </lineage>
</organism>
<dbReference type="STRING" id="39947.A0A0P0WLR2"/>
<evidence type="ECO:0000313" key="5">
    <source>
        <dbReference type="Proteomes" id="UP000059680"/>
    </source>
</evidence>
<gene>
    <name evidence="4" type="ordered locus">Os05g0388025</name>
    <name evidence="4" type="ORF">OSNPB_050388025</name>
</gene>
<feature type="compositionally biased region" description="Low complexity" evidence="2">
    <location>
        <begin position="108"/>
        <end position="118"/>
    </location>
</feature>
<dbReference type="AlphaFoldDB" id="A0A0P0WLR2"/>
<feature type="region of interest" description="Disordered" evidence="2">
    <location>
        <begin position="81"/>
        <end position="133"/>
    </location>
</feature>
<dbReference type="GO" id="GO:0006508">
    <property type="term" value="P:proteolysis"/>
    <property type="evidence" value="ECO:0007669"/>
    <property type="project" value="InterPro"/>
</dbReference>
<dbReference type="InParanoid" id="A0A0P0WLR2"/>
<dbReference type="GO" id="GO:0009507">
    <property type="term" value="C:chloroplast"/>
    <property type="evidence" value="ECO:0000318"/>
    <property type="project" value="GO_Central"/>
</dbReference>
<reference evidence="4 5" key="3">
    <citation type="journal article" date="2013" name="Rice">
        <title>Improvement of the Oryza sativa Nipponbare reference genome using next generation sequence and optical map data.</title>
        <authorList>
            <person name="Kawahara Y."/>
            <person name="de la Bastide M."/>
            <person name="Hamilton J.P."/>
            <person name="Kanamori H."/>
            <person name="McCombie W.R."/>
            <person name="Ouyang S."/>
            <person name="Schwartz D.C."/>
            <person name="Tanaka T."/>
            <person name="Wu J."/>
            <person name="Zhou S."/>
            <person name="Childs K.L."/>
            <person name="Davidson R.M."/>
            <person name="Lin H."/>
            <person name="Quesada-Ocampo L."/>
            <person name="Vaillancourt B."/>
            <person name="Sakai H."/>
            <person name="Lee S.S."/>
            <person name="Kim J."/>
            <person name="Numa H."/>
            <person name="Itoh T."/>
            <person name="Buell C.R."/>
            <person name="Matsumoto T."/>
        </authorList>
    </citation>
    <scope>NUCLEOTIDE SEQUENCE [LARGE SCALE GENOMIC DNA]</scope>
    <source>
        <strain evidence="5">cv. Nipponbare</strain>
    </source>
</reference>
<dbReference type="Gramene" id="Os05t0388025-00">
    <property type="protein sequence ID" value="Os05t0388025-00"/>
    <property type="gene ID" value="Os05g0388025"/>
</dbReference>
<protein>
    <submittedName>
        <fullName evidence="4">Os05g0388025 protein</fullName>
    </submittedName>
</protein>
<dbReference type="PANTHER" id="PTHR42837">
    <property type="entry name" value="REGULATOR OF SIGMA-E PROTEASE RSEP"/>
    <property type="match status" value="1"/>
</dbReference>
<feature type="non-terminal residue" evidence="4">
    <location>
        <position position="1"/>
    </location>
</feature>
<reference evidence="4 5" key="2">
    <citation type="journal article" date="2013" name="Plant Cell Physiol.">
        <title>Rice Annotation Project Database (RAP-DB): an integrative and interactive database for rice genomics.</title>
        <authorList>
            <person name="Sakai H."/>
            <person name="Lee S.S."/>
            <person name="Tanaka T."/>
            <person name="Numa H."/>
            <person name="Kim J."/>
            <person name="Kawahara Y."/>
            <person name="Wakimoto H."/>
            <person name="Yang C.C."/>
            <person name="Iwamoto M."/>
            <person name="Abe T."/>
            <person name="Yamada Y."/>
            <person name="Muto A."/>
            <person name="Inokuchi H."/>
            <person name="Ikemura T."/>
            <person name="Matsumoto T."/>
            <person name="Sasaki T."/>
            <person name="Itoh T."/>
        </authorList>
    </citation>
    <scope>NUCLEOTIDE SEQUENCE [LARGE SCALE GENOMIC DNA]</scope>
    <source>
        <strain evidence="5">cv. Nipponbare</strain>
    </source>
</reference>
<keyword evidence="3" id="KW-0472">Membrane</keyword>
<dbReference type="Proteomes" id="UP000059680">
    <property type="component" value="Chromosome 5"/>
</dbReference>